<evidence type="ECO:0000313" key="4">
    <source>
        <dbReference type="Proteomes" id="UP001166251"/>
    </source>
</evidence>
<dbReference type="PANTHER" id="PTHR35369">
    <property type="entry name" value="BLR3025 PROTEIN-RELATED"/>
    <property type="match status" value="1"/>
</dbReference>
<sequence>MSPTTPPVWLYLHFPHLQADQLSQQDDNAAVAVLDQHKRVIQVCQQAEAQGIQPGMPFTTALQLYPELQLQVQKPQYQQQLLIQLAETCYQYCAQIALAFEQGLLVEVASMWRLFTGRASHWQLLEQSLLEQKIRFHAAAGHTPVAAYTLAQAGIAMPLAATAELQQQLLQLPVAALPLTLRQQQKLTDVGIKQLGQMLAIPMADWKCRFNGEIALWLAQLTGDQPLAYQWFEPPACFTRHWHCLHEIQHTNGLLFPLQRILGELSQYLRQRQLATVSVELALEHREHPTTQVTLRLAQPEHLAGEFIQLARLRLQSLVLPEPVMVMIVKAAELVPQQQLPTDLFANTNSQALNAGQLISRLQSRLGQAQVLQLAACPDPRPENAYRLSAESAPEPTAARADHGARPCWLLPQPKPLPAAPWELKTAPERIVTGWWDNQPIQRDYFVAEDQQGQQCWVYRTPKNEWFIHGWFG</sequence>
<name>A0ABS7EKL3_9GAMM</name>
<dbReference type="Pfam" id="PF00817">
    <property type="entry name" value="IMS"/>
    <property type="match status" value="1"/>
</dbReference>
<comment type="caution">
    <text evidence="3">The sequence shown here is derived from an EMBL/GenBank/DDBJ whole genome shotgun (WGS) entry which is preliminary data.</text>
</comment>
<organism evidence="3 4">
    <name type="scientific">Neiella holothuriorum</name>
    <dbReference type="NCBI Taxonomy" id="2870530"/>
    <lineage>
        <taxon>Bacteria</taxon>
        <taxon>Pseudomonadati</taxon>
        <taxon>Pseudomonadota</taxon>
        <taxon>Gammaproteobacteria</taxon>
        <taxon>Alteromonadales</taxon>
        <taxon>Echinimonadaceae</taxon>
        <taxon>Neiella</taxon>
    </lineage>
</organism>
<dbReference type="EMBL" id="JAHZSS010000020">
    <property type="protein sequence ID" value="MBW8192217.1"/>
    <property type="molecule type" value="Genomic_DNA"/>
</dbReference>
<dbReference type="SUPFAM" id="SSF56672">
    <property type="entry name" value="DNA/RNA polymerases"/>
    <property type="match status" value="1"/>
</dbReference>
<keyword evidence="4" id="KW-1185">Reference proteome</keyword>
<evidence type="ECO:0000256" key="1">
    <source>
        <dbReference type="ARBA" id="ARBA00022763"/>
    </source>
</evidence>
<dbReference type="Proteomes" id="UP001166251">
    <property type="component" value="Unassembled WGS sequence"/>
</dbReference>
<evidence type="ECO:0000313" key="3">
    <source>
        <dbReference type="EMBL" id="MBW8192217.1"/>
    </source>
</evidence>
<gene>
    <name evidence="3" type="ORF">K0504_14365</name>
</gene>
<dbReference type="RefSeq" id="WP_220104845.1">
    <property type="nucleotide sequence ID" value="NZ_JAHZSS010000020.1"/>
</dbReference>
<dbReference type="CDD" id="cd03468">
    <property type="entry name" value="PolY_like"/>
    <property type="match status" value="1"/>
</dbReference>
<accession>A0ABS7EKL3</accession>
<protein>
    <submittedName>
        <fullName evidence="3">DNA polymerase Y family protein</fullName>
    </submittedName>
</protein>
<dbReference type="InterPro" id="IPR043502">
    <property type="entry name" value="DNA/RNA_pol_sf"/>
</dbReference>
<keyword evidence="1" id="KW-0227">DNA damage</keyword>
<dbReference type="InterPro" id="IPR001126">
    <property type="entry name" value="UmuC"/>
</dbReference>
<reference evidence="3" key="1">
    <citation type="submission" date="2021-07" db="EMBL/GenBank/DDBJ databases">
        <title>Neiella marina sp. nov., isolated from the intestinal content of sea cucumber Apostichopus japonicus.</title>
        <authorList>
            <person name="Bai X."/>
        </authorList>
    </citation>
    <scope>NUCLEOTIDE SEQUENCE</scope>
    <source>
        <strain evidence="3">126</strain>
    </source>
</reference>
<dbReference type="PANTHER" id="PTHR35369:SF2">
    <property type="entry name" value="BLR3025 PROTEIN"/>
    <property type="match status" value="1"/>
</dbReference>
<evidence type="ECO:0000259" key="2">
    <source>
        <dbReference type="Pfam" id="PF00817"/>
    </source>
</evidence>
<proteinExistence type="predicted"/>
<feature type="domain" description="UmuC" evidence="2">
    <location>
        <begin position="28"/>
        <end position="147"/>
    </location>
</feature>
<dbReference type="InterPro" id="IPR050356">
    <property type="entry name" value="SulA_CellDiv_inhibitor"/>
</dbReference>